<evidence type="ECO:0000313" key="5">
    <source>
        <dbReference type="Proteomes" id="UP000008076"/>
    </source>
</evidence>
<dbReference type="InterPro" id="IPR037231">
    <property type="entry name" value="NAP-like_sf"/>
</dbReference>
<dbReference type="Gene3D" id="3.30.1120.90">
    <property type="entry name" value="Nucleosome assembly protein"/>
    <property type="match status" value="1"/>
</dbReference>
<evidence type="ECO:0000256" key="3">
    <source>
        <dbReference type="SAM" id="MobiDB-lite"/>
    </source>
</evidence>
<accession>B0ELG9</accession>
<evidence type="ECO:0000256" key="1">
    <source>
        <dbReference type="ARBA" id="ARBA00009947"/>
    </source>
</evidence>
<dbReference type="GO" id="GO:0005634">
    <property type="term" value="C:nucleus"/>
    <property type="evidence" value="ECO:0007669"/>
    <property type="project" value="InterPro"/>
</dbReference>
<gene>
    <name evidence="4" type="ORF">EDI_046530</name>
</gene>
<dbReference type="GeneID" id="5884131"/>
<dbReference type="Pfam" id="PF00956">
    <property type="entry name" value="NAP"/>
    <property type="match status" value="1"/>
</dbReference>
<protein>
    <recommendedName>
        <fullName evidence="6">Nucleosome assembly protein</fullName>
    </recommendedName>
</protein>
<sequence>MSEVIPVGYKNYLKRVSSKVQKNIFALKQIQQKMDMEEMKTVETRFQQTQKLLALEKPITDRIVSLINGTTQADKTVDCSSIKVPPNPSKHFKGIPAFWHRIFIIENLSDESDMKCDKEILRTLKDIQLNNSLKADTEKGSIHHQRTIQFDFDENQYMKPQSVSVQLTFNSKIGSNSHDNAEVKILQPFVWKGANPYEKMDVNDFTFFLPFFLKDDIKEYMLWFNRIYDIKSFMGSSLLTFKERLHDSDANDNISMDEDSYYDEEDEEEDEPRKRTKDSSQDCQPKRKATDQECKHQ</sequence>
<dbReference type="GO" id="GO:0006334">
    <property type="term" value="P:nucleosome assembly"/>
    <property type="evidence" value="ECO:0007669"/>
    <property type="project" value="InterPro"/>
</dbReference>
<dbReference type="eggNOG" id="ENOG502RFAS">
    <property type="taxonomic scope" value="Eukaryota"/>
</dbReference>
<dbReference type="AlphaFoldDB" id="B0ELG9"/>
<dbReference type="PANTHER" id="PTHR11875">
    <property type="entry name" value="TESTIS-SPECIFIC Y-ENCODED PROTEIN"/>
    <property type="match status" value="1"/>
</dbReference>
<dbReference type="KEGG" id="edi:EDI_046530"/>
<dbReference type="InterPro" id="IPR002164">
    <property type="entry name" value="NAP_family"/>
</dbReference>
<evidence type="ECO:0000256" key="2">
    <source>
        <dbReference type="RuleBase" id="RU003876"/>
    </source>
</evidence>
<dbReference type="OMA" id="TREEGCK"/>
<dbReference type="OrthoDB" id="27325at2759"/>
<feature type="region of interest" description="Disordered" evidence="3">
    <location>
        <begin position="251"/>
        <end position="297"/>
    </location>
</feature>
<keyword evidence="5" id="KW-1185">Reference proteome</keyword>
<evidence type="ECO:0008006" key="6">
    <source>
        <dbReference type="Google" id="ProtNLM"/>
    </source>
</evidence>
<dbReference type="RefSeq" id="XP_001739010.1">
    <property type="nucleotide sequence ID" value="XM_001738958.1"/>
</dbReference>
<proteinExistence type="inferred from homology"/>
<organism evidence="5">
    <name type="scientific">Entamoeba dispar (strain ATCC PRA-260 / SAW760)</name>
    <dbReference type="NCBI Taxonomy" id="370354"/>
    <lineage>
        <taxon>Eukaryota</taxon>
        <taxon>Amoebozoa</taxon>
        <taxon>Evosea</taxon>
        <taxon>Archamoebae</taxon>
        <taxon>Mastigamoebida</taxon>
        <taxon>Entamoebidae</taxon>
        <taxon>Entamoeba</taxon>
    </lineage>
</organism>
<feature type="compositionally biased region" description="Basic and acidic residues" evidence="3">
    <location>
        <begin position="271"/>
        <end position="297"/>
    </location>
</feature>
<dbReference type="VEuPathDB" id="AmoebaDB:EDI_046530"/>
<evidence type="ECO:0000313" key="4">
    <source>
        <dbReference type="EMBL" id="EDR24626.1"/>
    </source>
</evidence>
<dbReference type="SUPFAM" id="SSF143113">
    <property type="entry name" value="NAP-like"/>
    <property type="match status" value="1"/>
</dbReference>
<name>B0ELG9_ENTDS</name>
<reference evidence="5" key="1">
    <citation type="submission" date="2007-12" db="EMBL/GenBank/DDBJ databases">
        <title>Annotation of Entamoeba dispar SAW760.</title>
        <authorList>
            <person name="Lorenzi H."/>
            <person name="Inman J."/>
            <person name="Schobel S."/>
            <person name="Amedeo P."/>
            <person name="Caler E."/>
        </authorList>
    </citation>
    <scope>NUCLEOTIDE SEQUENCE [LARGE SCALE GENOMIC DNA]</scope>
    <source>
        <strain evidence="5">ATCC PRA-260 / SAW760</strain>
    </source>
</reference>
<dbReference type="Proteomes" id="UP000008076">
    <property type="component" value="Unassembled WGS sequence"/>
</dbReference>
<feature type="compositionally biased region" description="Acidic residues" evidence="3">
    <location>
        <begin position="255"/>
        <end position="270"/>
    </location>
</feature>
<dbReference type="EMBL" id="DS549860">
    <property type="protein sequence ID" value="EDR24626.1"/>
    <property type="molecule type" value="Genomic_DNA"/>
</dbReference>
<comment type="similarity">
    <text evidence="1 2">Belongs to the nucleosome assembly protein (NAP) family.</text>
</comment>